<keyword evidence="6" id="KW-0378">Hydrolase</keyword>
<dbReference type="GO" id="GO:0046872">
    <property type="term" value="F:metal ion binding"/>
    <property type="evidence" value="ECO:0007669"/>
    <property type="project" value="UniProtKB-KW"/>
</dbReference>
<sequence>MPSLVSINSHGLRSQDRRATAFSLLRRNRYDIILLQETHWTDEIQDDILREWNGDIYFSNGTNSARGVAILLNPRLDYNLTQTKRDTTGRVINITIELEDQTLCITNRYAPRT</sequence>
<evidence type="ECO:0000313" key="9">
    <source>
        <dbReference type="EMBL" id="EDO27510.1"/>
    </source>
</evidence>
<feature type="non-terminal residue" evidence="9">
    <location>
        <position position="113"/>
    </location>
</feature>
<dbReference type="EMBL" id="DS473080">
    <property type="protein sequence ID" value="EDO27510.1"/>
    <property type="molecule type" value="Genomic_DNA"/>
</dbReference>
<evidence type="ECO:0000256" key="3">
    <source>
        <dbReference type="ARBA" id="ARBA00007092"/>
    </source>
</evidence>
<comment type="cofactor">
    <cofactor evidence="2">
        <name>Mg(2+)</name>
        <dbReference type="ChEBI" id="CHEBI:18420"/>
    </cofactor>
</comment>
<gene>
    <name evidence="9" type="ORF">NEMVEDRAFT_v1g150827</name>
</gene>
<proteinExistence type="inferred from homology"/>
<dbReference type="HOGENOM" id="CLU_000680_2_4_1"/>
<dbReference type="PANTHER" id="PTHR22748:SF27">
    <property type="entry name" value="DNA-(APURINIC OR APYRIMIDINIC SITE) ENDONUCLEASE 2"/>
    <property type="match status" value="1"/>
</dbReference>
<evidence type="ECO:0000256" key="5">
    <source>
        <dbReference type="ARBA" id="ARBA00022723"/>
    </source>
</evidence>
<dbReference type="Pfam" id="PF03372">
    <property type="entry name" value="Exo_endo_phos"/>
    <property type="match status" value="1"/>
</dbReference>
<accession>A7T923</accession>
<keyword evidence="5" id="KW-0479">Metal-binding</keyword>
<keyword evidence="7" id="KW-0460">Magnesium</keyword>
<dbReference type="SUPFAM" id="SSF56219">
    <property type="entry name" value="DNase I-like"/>
    <property type="match status" value="1"/>
</dbReference>
<dbReference type="PANTHER" id="PTHR22748">
    <property type="entry name" value="AP ENDONUCLEASE"/>
    <property type="match status" value="1"/>
</dbReference>
<dbReference type="InterPro" id="IPR004808">
    <property type="entry name" value="AP_endonuc_1"/>
</dbReference>
<dbReference type="AlphaFoldDB" id="A7T923"/>
<comment type="catalytic activity">
    <reaction evidence="1">
        <text>Exonucleolytic cleavage in the 3'- to 5'-direction to yield nucleoside 5'-phosphates.</text>
        <dbReference type="EC" id="3.1.11.2"/>
    </reaction>
</comment>
<reference evidence="9 10" key="1">
    <citation type="journal article" date="2007" name="Science">
        <title>Sea anemone genome reveals ancestral eumetazoan gene repertoire and genomic organization.</title>
        <authorList>
            <person name="Putnam N.H."/>
            <person name="Srivastava M."/>
            <person name="Hellsten U."/>
            <person name="Dirks B."/>
            <person name="Chapman J."/>
            <person name="Salamov A."/>
            <person name="Terry A."/>
            <person name="Shapiro H."/>
            <person name="Lindquist E."/>
            <person name="Kapitonov V.V."/>
            <person name="Jurka J."/>
            <person name="Genikhovich G."/>
            <person name="Grigoriev I.V."/>
            <person name="Lucas S.M."/>
            <person name="Steele R.E."/>
            <person name="Finnerty J.R."/>
            <person name="Technau U."/>
            <person name="Martindale M.Q."/>
            <person name="Rokhsar D.S."/>
        </authorList>
    </citation>
    <scope>NUCLEOTIDE SEQUENCE [LARGE SCALE GENOMIC DNA]</scope>
    <source>
        <strain evidence="10">CH2 X CH6</strain>
    </source>
</reference>
<dbReference type="GO" id="GO:0008311">
    <property type="term" value="F:double-stranded DNA 3'-5' DNA exonuclease activity"/>
    <property type="evidence" value="ECO:0007669"/>
    <property type="project" value="UniProtKB-EC"/>
</dbReference>
<dbReference type="InterPro" id="IPR005135">
    <property type="entry name" value="Endo/exonuclease/phosphatase"/>
</dbReference>
<organism evidence="9 10">
    <name type="scientific">Nematostella vectensis</name>
    <name type="common">Starlet sea anemone</name>
    <dbReference type="NCBI Taxonomy" id="45351"/>
    <lineage>
        <taxon>Eukaryota</taxon>
        <taxon>Metazoa</taxon>
        <taxon>Cnidaria</taxon>
        <taxon>Anthozoa</taxon>
        <taxon>Hexacorallia</taxon>
        <taxon>Actiniaria</taxon>
        <taxon>Edwardsiidae</taxon>
        <taxon>Nematostella</taxon>
    </lineage>
</organism>
<dbReference type="OMA" id="MLMLCEI"/>
<name>A7T923_NEMVE</name>
<dbReference type="InParanoid" id="A7T923"/>
<dbReference type="Proteomes" id="UP000001593">
    <property type="component" value="Unassembled WGS sequence"/>
</dbReference>
<protein>
    <recommendedName>
        <fullName evidence="4">exodeoxyribonuclease III</fullName>
        <ecNumber evidence="4">3.1.11.2</ecNumber>
    </recommendedName>
</protein>
<evidence type="ECO:0000256" key="1">
    <source>
        <dbReference type="ARBA" id="ARBA00000493"/>
    </source>
</evidence>
<keyword evidence="10" id="KW-1185">Reference proteome</keyword>
<dbReference type="EC" id="3.1.11.2" evidence="4"/>
<comment type="similarity">
    <text evidence="3">Belongs to the DNA repair enzymes AP/ExoA family.</text>
</comment>
<feature type="domain" description="Endonuclease/exonuclease/phosphatase" evidence="8">
    <location>
        <begin position="8"/>
        <end position="102"/>
    </location>
</feature>
<dbReference type="GO" id="GO:0006281">
    <property type="term" value="P:DNA repair"/>
    <property type="evidence" value="ECO:0007669"/>
    <property type="project" value="InterPro"/>
</dbReference>
<evidence type="ECO:0000256" key="6">
    <source>
        <dbReference type="ARBA" id="ARBA00022801"/>
    </source>
</evidence>
<dbReference type="Gene3D" id="3.60.10.10">
    <property type="entry name" value="Endonuclease/exonuclease/phosphatase"/>
    <property type="match status" value="1"/>
</dbReference>
<dbReference type="PhylomeDB" id="A7T923"/>
<evidence type="ECO:0000259" key="8">
    <source>
        <dbReference type="Pfam" id="PF03372"/>
    </source>
</evidence>
<evidence type="ECO:0000313" key="10">
    <source>
        <dbReference type="Proteomes" id="UP000001593"/>
    </source>
</evidence>
<evidence type="ECO:0000256" key="2">
    <source>
        <dbReference type="ARBA" id="ARBA00001946"/>
    </source>
</evidence>
<evidence type="ECO:0000256" key="7">
    <source>
        <dbReference type="ARBA" id="ARBA00022842"/>
    </source>
</evidence>
<evidence type="ECO:0000256" key="4">
    <source>
        <dbReference type="ARBA" id="ARBA00012115"/>
    </source>
</evidence>
<dbReference type="InterPro" id="IPR036691">
    <property type="entry name" value="Endo/exonu/phosph_ase_sf"/>
</dbReference>